<dbReference type="AlphaFoldDB" id="A0A926DDB7"/>
<name>A0A926DDB7_9FIRM</name>
<evidence type="ECO:0000313" key="2">
    <source>
        <dbReference type="Proteomes" id="UP000620366"/>
    </source>
</evidence>
<dbReference type="EMBL" id="JACRSP010000002">
    <property type="protein sequence ID" value="MBC8535762.1"/>
    <property type="molecule type" value="Genomic_DNA"/>
</dbReference>
<dbReference type="Proteomes" id="UP000620366">
    <property type="component" value="Unassembled WGS sequence"/>
</dbReference>
<comment type="caution">
    <text evidence="1">The sequence shown here is derived from an EMBL/GenBank/DDBJ whole genome shotgun (WGS) entry which is preliminary data.</text>
</comment>
<evidence type="ECO:0000313" key="1">
    <source>
        <dbReference type="EMBL" id="MBC8535762.1"/>
    </source>
</evidence>
<proteinExistence type="predicted"/>
<protein>
    <submittedName>
        <fullName evidence="1">Uncharacterized protein</fullName>
    </submittedName>
</protein>
<gene>
    <name evidence="1" type="ORF">H8695_03535</name>
</gene>
<reference evidence="1" key="1">
    <citation type="submission" date="2020-08" db="EMBL/GenBank/DDBJ databases">
        <title>Genome public.</title>
        <authorList>
            <person name="Liu C."/>
            <person name="Sun Q."/>
        </authorList>
    </citation>
    <scope>NUCLEOTIDE SEQUENCE</scope>
    <source>
        <strain evidence="1">BX7</strain>
    </source>
</reference>
<accession>A0A926DDB7</accession>
<sequence>MHQYPTLHALLRANPQAKKFYDSFPDYVKEQMENRADSINSFESMCHYADNLTRGDC</sequence>
<dbReference type="RefSeq" id="WP_249299507.1">
    <property type="nucleotide sequence ID" value="NZ_JACRSP010000002.1"/>
</dbReference>
<organism evidence="1 2">
    <name type="scientific">Feifania hominis</name>
    <dbReference type="NCBI Taxonomy" id="2763660"/>
    <lineage>
        <taxon>Bacteria</taxon>
        <taxon>Bacillati</taxon>
        <taxon>Bacillota</taxon>
        <taxon>Clostridia</taxon>
        <taxon>Eubacteriales</taxon>
        <taxon>Feifaniaceae</taxon>
        <taxon>Feifania</taxon>
    </lineage>
</organism>
<keyword evidence="2" id="KW-1185">Reference proteome</keyword>